<protein>
    <submittedName>
        <fullName evidence="1">HAMP domain-containing histidine kinase</fullName>
    </submittedName>
</protein>
<reference evidence="1 2" key="1">
    <citation type="journal article" date="2022" name="Int. J. Syst. Evol. Microbiol.">
        <title>Miniphocaeibacter halophilus sp. nov., an ammonium-tolerant acetate-producing bacterium isolated from a biogas system.</title>
        <authorList>
            <person name="Schnurer A."/>
            <person name="Singh A."/>
            <person name="Bi S."/>
            <person name="Qiao W."/>
            <person name="Westerholm M."/>
        </authorList>
    </citation>
    <scope>NUCLEOTIDE SEQUENCE [LARGE SCALE GENOMIC DNA]</scope>
    <source>
        <strain evidence="1 2">AMB_01</strain>
    </source>
</reference>
<organism evidence="1 2">
    <name type="scientific">Miniphocaeibacter halophilus</name>
    <dbReference type="NCBI Taxonomy" id="2931922"/>
    <lineage>
        <taxon>Bacteria</taxon>
        <taxon>Bacillati</taxon>
        <taxon>Bacillota</taxon>
        <taxon>Tissierellia</taxon>
        <taxon>Tissierellales</taxon>
        <taxon>Peptoniphilaceae</taxon>
        <taxon>Miniphocaeibacter</taxon>
    </lineage>
</organism>
<accession>A0AC61MUJ9</accession>
<evidence type="ECO:0000313" key="2">
    <source>
        <dbReference type="Proteomes" id="UP000595814"/>
    </source>
</evidence>
<dbReference type="Proteomes" id="UP000595814">
    <property type="component" value="Chromosome"/>
</dbReference>
<keyword evidence="2" id="KW-1185">Reference proteome</keyword>
<gene>
    <name evidence="1" type="ORF">JFY71_11155</name>
</gene>
<proteinExistence type="predicted"/>
<sequence>MYRFLNDDIDNRLKNTTMDSVMGVDYSFEERIERNNYVFVYLKEGNYYRPINTDANLLQDEKMTISILEKIEKQNSDAGSIKVGINQIRFFKIDNYVSYTVVNEDINTLTLIAKMLTTAFITAFVFIFFIAKYLASWALEPVEKAWYMQRQFIADASHELKTPLTVILANLKILKRYNNLTDEQTKWVNNTNDEAVRMKDLVEEMLYLAKGDVEQSNLHYSEVNFSELVEEVILTFESIAFEKGLTIEYDNFEEDIIYSGDRQQLKRLLIILVDNACKYSDTGNEIEIQLNKNDKKIIFKISSIGNIIDEKNADKIFERFVRESESRMRNSEGGYGLGLAIAKNIVDNHKGKISWEPYKDIGNTFIVELNV</sequence>
<keyword evidence="1" id="KW-0418">Kinase</keyword>
<dbReference type="EMBL" id="CP066744">
    <property type="protein sequence ID" value="QQK07818.1"/>
    <property type="molecule type" value="Genomic_DNA"/>
</dbReference>
<name>A0AC61MUJ9_9FIRM</name>
<keyword evidence="1" id="KW-0808">Transferase</keyword>
<evidence type="ECO:0000313" key="1">
    <source>
        <dbReference type="EMBL" id="QQK07818.1"/>
    </source>
</evidence>